<dbReference type="GO" id="GO:0004401">
    <property type="term" value="F:histidinol-phosphatase activity"/>
    <property type="evidence" value="ECO:0007669"/>
    <property type="project" value="UniProtKB-UniRule"/>
</dbReference>
<evidence type="ECO:0000313" key="10">
    <source>
        <dbReference type="EMBL" id="SEN61789.1"/>
    </source>
</evidence>
<dbReference type="SMART" id="SM00481">
    <property type="entry name" value="POLIIIAc"/>
    <property type="match status" value="1"/>
</dbReference>
<dbReference type="NCBIfam" id="TIGR01856">
    <property type="entry name" value="hisJ_fam"/>
    <property type="match status" value="1"/>
</dbReference>
<sequence>MTQHKGEIKFDLHTHHERCGHARGSIRDYIEAAIANGLQVIGIADHTPYFSYDKDQAFPKIAMGKSEFPEYVKEVQALKEEYRGKIEVLLGIESDFFPEHVEHYRTYFDRYPFDYIIGSVHQVEGVSIFNKNRWKGMSEQQKVKTKETYYRLIEHSARSGMYQILGHIDAMKGFYPEFSKIETEAVEHTLKVVGEYGLAIEINTSGKTKYVGGWYPTDEILELANHHGVKVTFGSDAHDPERVGDEFDLVAKRLKEIGFKEWCYFRQKERVSVPL</sequence>
<evidence type="ECO:0000259" key="9">
    <source>
        <dbReference type="SMART" id="SM00481"/>
    </source>
</evidence>
<dbReference type="EMBL" id="FOBW01000016">
    <property type="protein sequence ID" value="SEN61789.1"/>
    <property type="molecule type" value="Genomic_DNA"/>
</dbReference>
<dbReference type="Proteomes" id="UP000198553">
    <property type="component" value="Unassembled WGS sequence"/>
</dbReference>
<evidence type="ECO:0000256" key="8">
    <source>
        <dbReference type="RuleBase" id="RU366003"/>
    </source>
</evidence>
<evidence type="ECO:0000256" key="6">
    <source>
        <dbReference type="ARBA" id="ARBA00023102"/>
    </source>
</evidence>
<proteinExistence type="inferred from homology"/>
<evidence type="ECO:0000313" key="11">
    <source>
        <dbReference type="Proteomes" id="UP000198553"/>
    </source>
</evidence>
<dbReference type="EC" id="3.1.3.15" evidence="3 8"/>
<evidence type="ECO:0000256" key="2">
    <source>
        <dbReference type="ARBA" id="ARBA00009152"/>
    </source>
</evidence>
<reference evidence="11" key="1">
    <citation type="submission" date="2016-10" db="EMBL/GenBank/DDBJ databases">
        <authorList>
            <person name="Varghese N."/>
            <person name="Submissions S."/>
        </authorList>
    </citation>
    <scope>NUCLEOTIDE SEQUENCE [LARGE SCALE GENOMIC DNA]</scope>
    <source>
        <strain evidence="11">B48,IBRC-M 10115,DSM 25386,CECT 8001</strain>
    </source>
</reference>
<gene>
    <name evidence="10" type="ORF">SAMN05192533_11613</name>
</gene>
<keyword evidence="5 8" id="KW-0378">Hydrolase</keyword>
<organism evidence="10 11">
    <name type="scientific">Mesobacillus persicus</name>
    <dbReference type="NCBI Taxonomy" id="930146"/>
    <lineage>
        <taxon>Bacteria</taxon>
        <taxon>Bacillati</taxon>
        <taxon>Bacillota</taxon>
        <taxon>Bacilli</taxon>
        <taxon>Bacillales</taxon>
        <taxon>Bacillaceae</taxon>
        <taxon>Mesobacillus</taxon>
    </lineage>
</organism>
<comment type="catalytic activity">
    <reaction evidence="7 8">
        <text>L-histidinol phosphate + H2O = L-histidinol + phosphate</text>
        <dbReference type="Rhea" id="RHEA:14465"/>
        <dbReference type="ChEBI" id="CHEBI:15377"/>
        <dbReference type="ChEBI" id="CHEBI:43474"/>
        <dbReference type="ChEBI" id="CHEBI:57699"/>
        <dbReference type="ChEBI" id="CHEBI:57980"/>
        <dbReference type="EC" id="3.1.3.15"/>
    </reaction>
</comment>
<dbReference type="AlphaFoldDB" id="A0A1H8HZW1"/>
<evidence type="ECO:0000256" key="5">
    <source>
        <dbReference type="ARBA" id="ARBA00022801"/>
    </source>
</evidence>
<evidence type="ECO:0000256" key="4">
    <source>
        <dbReference type="ARBA" id="ARBA00022605"/>
    </source>
</evidence>
<name>A0A1H8HZW1_9BACI</name>
<dbReference type="PANTHER" id="PTHR21039:SF0">
    <property type="entry name" value="HISTIDINOL-PHOSPHATASE"/>
    <property type="match status" value="1"/>
</dbReference>
<dbReference type="InterPro" id="IPR003141">
    <property type="entry name" value="Pol/His_phosphatase_N"/>
</dbReference>
<dbReference type="NCBIfam" id="NF005596">
    <property type="entry name" value="PRK07328.1"/>
    <property type="match status" value="1"/>
</dbReference>
<dbReference type="SUPFAM" id="SSF89550">
    <property type="entry name" value="PHP domain-like"/>
    <property type="match status" value="1"/>
</dbReference>
<comment type="similarity">
    <text evidence="2 8">Belongs to the PHP hydrolase family. HisK subfamily.</text>
</comment>
<comment type="pathway">
    <text evidence="1 8">Amino-acid biosynthesis; L-histidine biosynthesis; L-histidine from 5-phospho-alpha-D-ribose 1-diphosphate: step 8/9.</text>
</comment>
<evidence type="ECO:0000256" key="7">
    <source>
        <dbReference type="ARBA" id="ARBA00049158"/>
    </source>
</evidence>
<dbReference type="GO" id="GO:0005737">
    <property type="term" value="C:cytoplasm"/>
    <property type="evidence" value="ECO:0007669"/>
    <property type="project" value="TreeGrafter"/>
</dbReference>
<dbReference type="InterPro" id="IPR004013">
    <property type="entry name" value="PHP_dom"/>
</dbReference>
<evidence type="ECO:0000256" key="3">
    <source>
        <dbReference type="ARBA" id="ARBA00013085"/>
    </source>
</evidence>
<keyword evidence="6 8" id="KW-0368">Histidine biosynthesis</keyword>
<dbReference type="Gene3D" id="3.20.20.140">
    <property type="entry name" value="Metal-dependent hydrolases"/>
    <property type="match status" value="1"/>
</dbReference>
<keyword evidence="11" id="KW-1185">Reference proteome</keyword>
<feature type="domain" description="Polymerase/histidinol phosphatase N-terminal" evidence="9">
    <location>
        <begin position="10"/>
        <end position="98"/>
    </location>
</feature>
<protein>
    <recommendedName>
        <fullName evidence="3 8">Histidinol-phosphatase</fullName>
        <shortName evidence="8">HolPase</shortName>
        <ecNumber evidence="3 8">3.1.3.15</ecNumber>
    </recommendedName>
</protein>
<evidence type="ECO:0000256" key="1">
    <source>
        <dbReference type="ARBA" id="ARBA00004970"/>
    </source>
</evidence>
<dbReference type="InterPro" id="IPR010140">
    <property type="entry name" value="Histidinol_P_phosphatase_HisJ"/>
</dbReference>
<dbReference type="PANTHER" id="PTHR21039">
    <property type="entry name" value="HISTIDINOL PHOSPHATASE-RELATED"/>
    <property type="match status" value="1"/>
</dbReference>
<dbReference type="Pfam" id="PF02811">
    <property type="entry name" value="PHP"/>
    <property type="match status" value="1"/>
</dbReference>
<dbReference type="CDD" id="cd12110">
    <property type="entry name" value="PHP_HisPPase_Hisj_like"/>
    <property type="match status" value="1"/>
</dbReference>
<dbReference type="InterPro" id="IPR016195">
    <property type="entry name" value="Pol/histidinol_Pase-like"/>
</dbReference>
<accession>A0A1H8HZW1</accession>
<keyword evidence="4 8" id="KW-0028">Amino-acid biosynthesis</keyword>
<dbReference type="GO" id="GO:0000105">
    <property type="term" value="P:L-histidine biosynthetic process"/>
    <property type="evidence" value="ECO:0007669"/>
    <property type="project" value="UniProtKB-UniRule"/>
</dbReference>
<dbReference type="STRING" id="930146.SAMN05192533_11613"/>
<dbReference type="UniPathway" id="UPA00031">
    <property type="reaction ID" value="UER00013"/>
</dbReference>